<dbReference type="InterPro" id="IPR011611">
    <property type="entry name" value="PfkB_dom"/>
</dbReference>
<name>A0A1F7IKP0_9BACT</name>
<dbReference type="InterPro" id="IPR002173">
    <property type="entry name" value="Carboh/pur_kinase_PfkB_CS"/>
</dbReference>
<evidence type="ECO:0000313" key="5">
    <source>
        <dbReference type="Proteomes" id="UP000178040"/>
    </source>
</evidence>
<dbReference type="PROSITE" id="PS00583">
    <property type="entry name" value="PFKB_KINASES_1"/>
    <property type="match status" value="1"/>
</dbReference>
<proteinExistence type="predicted"/>
<sequence>MYDFICIGNISIDLYFKGESLTYKDNRFQLAIGGKYFADEFYEDIGGGGCNVAAGLTKHGYKVAVFAKIGNNPFRELILKKLKDKNISSQLCQYQNNYFKISTILLSTNGERTIVNYETPNKLWQGFELNEDIKKAENVYLGPLPHVDIKEKNKIVNHFKGDKVLTIVNLASTDCQRQKVELNVIFDSLDILIVNSHEFADLVKKDYQLLNFNNNLLELLPEIQSKILIITDAEKGSHGYIKKQVFFQPALMPEKILDTTGAGDGYTAGFIAEYFKTKNIKKAMNNGARYAAKILTKIGAN</sequence>
<evidence type="ECO:0000256" key="2">
    <source>
        <dbReference type="ARBA" id="ARBA00022777"/>
    </source>
</evidence>
<dbReference type="GO" id="GO:0016301">
    <property type="term" value="F:kinase activity"/>
    <property type="evidence" value="ECO:0007669"/>
    <property type="project" value="UniProtKB-KW"/>
</dbReference>
<dbReference type="Gene3D" id="3.40.1190.20">
    <property type="match status" value="1"/>
</dbReference>
<evidence type="ECO:0000313" key="4">
    <source>
        <dbReference type="EMBL" id="OGK43931.1"/>
    </source>
</evidence>
<dbReference type="Pfam" id="PF00294">
    <property type="entry name" value="PfkB"/>
    <property type="match status" value="1"/>
</dbReference>
<keyword evidence="2" id="KW-0418">Kinase</keyword>
<reference evidence="4 5" key="1">
    <citation type="journal article" date="2016" name="Nat. Commun.">
        <title>Thousands of microbial genomes shed light on interconnected biogeochemical processes in an aquifer system.</title>
        <authorList>
            <person name="Anantharaman K."/>
            <person name="Brown C.T."/>
            <person name="Hug L.A."/>
            <person name="Sharon I."/>
            <person name="Castelle C.J."/>
            <person name="Probst A.J."/>
            <person name="Thomas B.C."/>
            <person name="Singh A."/>
            <person name="Wilkins M.J."/>
            <person name="Karaoz U."/>
            <person name="Brodie E.L."/>
            <person name="Williams K.H."/>
            <person name="Hubbard S.S."/>
            <person name="Banfield J.F."/>
        </authorList>
    </citation>
    <scope>NUCLEOTIDE SEQUENCE [LARGE SCALE GENOMIC DNA]</scope>
</reference>
<organism evidence="4 5">
    <name type="scientific">Candidatus Roizmanbacteria bacterium RIFCSPLOWO2_01_FULL_37_16</name>
    <dbReference type="NCBI Taxonomy" id="1802058"/>
    <lineage>
        <taxon>Bacteria</taxon>
        <taxon>Candidatus Roizmaniibacteriota</taxon>
    </lineage>
</organism>
<keyword evidence="1" id="KW-0808">Transferase</keyword>
<gene>
    <name evidence="4" type="ORF">A3B40_03940</name>
</gene>
<feature type="domain" description="Carbohydrate kinase PfkB" evidence="3">
    <location>
        <begin position="6"/>
        <end position="300"/>
    </location>
</feature>
<dbReference type="SUPFAM" id="SSF53613">
    <property type="entry name" value="Ribokinase-like"/>
    <property type="match status" value="1"/>
</dbReference>
<dbReference type="PANTHER" id="PTHR10584">
    <property type="entry name" value="SUGAR KINASE"/>
    <property type="match status" value="1"/>
</dbReference>
<dbReference type="EMBL" id="MGAI01000035">
    <property type="protein sequence ID" value="OGK43931.1"/>
    <property type="molecule type" value="Genomic_DNA"/>
</dbReference>
<accession>A0A1F7IKP0</accession>
<dbReference type="PANTHER" id="PTHR10584:SF166">
    <property type="entry name" value="RIBOKINASE"/>
    <property type="match status" value="1"/>
</dbReference>
<protein>
    <recommendedName>
        <fullName evidence="3">Carbohydrate kinase PfkB domain-containing protein</fullName>
    </recommendedName>
</protein>
<comment type="caution">
    <text evidence="4">The sequence shown here is derived from an EMBL/GenBank/DDBJ whole genome shotgun (WGS) entry which is preliminary data.</text>
</comment>
<dbReference type="InterPro" id="IPR029056">
    <property type="entry name" value="Ribokinase-like"/>
</dbReference>
<dbReference type="PROSITE" id="PS00584">
    <property type="entry name" value="PFKB_KINASES_2"/>
    <property type="match status" value="1"/>
</dbReference>
<dbReference type="Proteomes" id="UP000178040">
    <property type="component" value="Unassembled WGS sequence"/>
</dbReference>
<evidence type="ECO:0000259" key="3">
    <source>
        <dbReference type="Pfam" id="PF00294"/>
    </source>
</evidence>
<dbReference type="AlphaFoldDB" id="A0A1F7IKP0"/>
<evidence type="ECO:0000256" key="1">
    <source>
        <dbReference type="ARBA" id="ARBA00022679"/>
    </source>
</evidence>